<proteinExistence type="predicted"/>
<comment type="caution">
    <text evidence="2">The sequence shown here is derived from an EMBL/GenBank/DDBJ whole genome shotgun (WGS) entry which is preliminary data.</text>
</comment>
<accession>A0ABT1PF93</accession>
<evidence type="ECO:0000313" key="2">
    <source>
        <dbReference type="EMBL" id="MCQ4044032.1"/>
    </source>
</evidence>
<feature type="domain" description="Transcription regulator AsnC/Lrp ligand binding" evidence="1">
    <location>
        <begin position="6"/>
        <end position="61"/>
    </location>
</feature>
<dbReference type="Proteomes" id="UP001206206">
    <property type="component" value="Unassembled WGS sequence"/>
</dbReference>
<dbReference type="EMBL" id="JANFNH010000022">
    <property type="protein sequence ID" value="MCQ4044032.1"/>
    <property type="molecule type" value="Genomic_DNA"/>
</dbReference>
<dbReference type="Gene3D" id="3.30.70.920">
    <property type="match status" value="1"/>
</dbReference>
<dbReference type="RefSeq" id="WP_255929623.1">
    <property type="nucleotide sequence ID" value="NZ_JANFNH010000022.1"/>
</dbReference>
<gene>
    <name evidence="2" type="ORF">NON19_18865</name>
</gene>
<keyword evidence="3" id="KW-1185">Reference proteome</keyword>
<protein>
    <submittedName>
        <fullName evidence="2">Lrp/AsnC ligand binding domain-containing protein</fullName>
    </submittedName>
</protein>
<dbReference type="InterPro" id="IPR019887">
    <property type="entry name" value="Tscrpt_reg_AsnC/Lrp_C"/>
</dbReference>
<sequence length="72" mass="8113">MSRPASLSALPRIAAAAHTTGEYDYQLRVVCADPSELEAVVQRLKEDHGVREPRSRLILREVELDPTRFPEV</sequence>
<dbReference type="Pfam" id="PF01037">
    <property type="entry name" value="AsnC_trans_reg"/>
    <property type="match status" value="1"/>
</dbReference>
<evidence type="ECO:0000313" key="3">
    <source>
        <dbReference type="Proteomes" id="UP001206206"/>
    </source>
</evidence>
<reference evidence="2 3" key="1">
    <citation type="submission" date="2022-06" db="EMBL/GenBank/DDBJ databases">
        <title>Draft genome sequence of type strain Streptomyces rubrisoli DSM 42083.</title>
        <authorList>
            <person name="Duangmal K."/>
            <person name="Klaysubun C."/>
        </authorList>
    </citation>
    <scope>NUCLEOTIDE SEQUENCE [LARGE SCALE GENOMIC DNA]</scope>
    <source>
        <strain evidence="2 3">DSM 42083</strain>
    </source>
</reference>
<evidence type="ECO:0000259" key="1">
    <source>
        <dbReference type="Pfam" id="PF01037"/>
    </source>
</evidence>
<dbReference type="InterPro" id="IPR011008">
    <property type="entry name" value="Dimeric_a/b-barrel"/>
</dbReference>
<organism evidence="2 3">
    <name type="scientific">Streptantibioticus rubrisoli</name>
    <dbReference type="NCBI Taxonomy" id="1387313"/>
    <lineage>
        <taxon>Bacteria</taxon>
        <taxon>Bacillati</taxon>
        <taxon>Actinomycetota</taxon>
        <taxon>Actinomycetes</taxon>
        <taxon>Kitasatosporales</taxon>
        <taxon>Streptomycetaceae</taxon>
        <taxon>Streptantibioticus</taxon>
    </lineage>
</organism>
<dbReference type="SUPFAM" id="SSF54909">
    <property type="entry name" value="Dimeric alpha+beta barrel"/>
    <property type="match status" value="1"/>
</dbReference>
<name>A0ABT1PF93_9ACTN</name>